<dbReference type="RefSeq" id="WP_123359345.1">
    <property type="nucleotide sequence ID" value="NZ_MOBM01000027.1"/>
</dbReference>
<feature type="transmembrane region" description="Helical" evidence="4">
    <location>
        <begin position="286"/>
        <end position="305"/>
    </location>
</feature>
<feature type="transmembrane region" description="Helical" evidence="4">
    <location>
        <begin position="221"/>
        <end position="242"/>
    </location>
</feature>
<evidence type="ECO:0000313" key="6">
    <source>
        <dbReference type="EMBL" id="RON14353.1"/>
    </source>
</evidence>
<dbReference type="AlphaFoldDB" id="A0A423HMH1"/>
<dbReference type="Pfam" id="PF07690">
    <property type="entry name" value="MFS_1"/>
    <property type="match status" value="1"/>
</dbReference>
<dbReference type="SUPFAM" id="SSF103473">
    <property type="entry name" value="MFS general substrate transporter"/>
    <property type="match status" value="1"/>
</dbReference>
<dbReference type="InterPro" id="IPR020846">
    <property type="entry name" value="MFS_dom"/>
</dbReference>
<keyword evidence="3 4" id="KW-0472">Membrane</keyword>
<dbReference type="PROSITE" id="PS50850">
    <property type="entry name" value="MFS"/>
    <property type="match status" value="1"/>
</dbReference>
<sequence length="408" mass="42782">MAPINTSPNASDKHSVPAVIGLLILSIALRPAIVSIGPILLLIQNQYGLTFTQAALLTSIPDVCMGIFALVAPNLSRRFGTDRCVIAALVLLGAACLVRAISPDAVFLLLSTFLVSIGIAIAGALIGGWIKAHFPHRPAFFMGIYAAGLSVGATLSALFTAPITEFAQSWRVGAGIWSLLCVTAVISWLWMARRFAASAPKVNTVDNRSAVTGMPWSNPQAWLVALYFGSSQFVVYALFAWLAPASTETALTTLPAGVLLGLFTAVFAIASVGAGLIPGRAHDRRGLLGVTTVLALIGTAGMAFAPETSPILYVLLVATGLGMSFTVGMTLPLDNSKTPAEAGAWTVFMLFIGYLIAALGPVCFGALRDYTGSYDLAYDMLFAVLLFMLCLTPILKPASETGLRVPAT</sequence>
<keyword evidence="1 4" id="KW-0812">Transmembrane</keyword>
<evidence type="ECO:0000256" key="2">
    <source>
        <dbReference type="ARBA" id="ARBA00022989"/>
    </source>
</evidence>
<feature type="transmembrane region" description="Helical" evidence="4">
    <location>
        <begin position="343"/>
        <end position="364"/>
    </location>
</feature>
<comment type="caution">
    <text evidence="6">The sequence shown here is derived from an EMBL/GenBank/DDBJ whole genome shotgun (WGS) entry which is preliminary data.</text>
</comment>
<dbReference type="GO" id="GO:0022857">
    <property type="term" value="F:transmembrane transporter activity"/>
    <property type="evidence" value="ECO:0007669"/>
    <property type="project" value="InterPro"/>
</dbReference>
<evidence type="ECO:0000256" key="4">
    <source>
        <dbReference type="SAM" id="Phobius"/>
    </source>
</evidence>
<dbReference type="PANTHER" id="PTHR23523:SF2">
    <property type="entry name" value="2-NITROIMIDAZOLE TRANSPORTER"/>
    <property type="match status" value="1"/>
</dbReference>
<feature type="transmembrane region" description="Helical" evidence="4">
    <location>
        <begin position="376"/>
        <end position="395"/>
    </location>
</feature>
<dbReference type="Gene3D" id="1.20.1250.20">
    <property type="entry name" value="MFS general substrate transporter like domains"/>
    <property type="match status" value="1"/>
</dbReference>
<feature type="transmembrane region" description="Helical" evidence="4">
    <location>
        <begin position="107"/>
        <end position="130"/>
    </location>
</feature>
<name>A0A423HMH1_9PSED</name>
<feature type="domain" description="Major facilitator superfamily (MFS) profile" evidence="5">
    <location>
        <begin position="16"/>
        <end position="400"/>
    </location>
</feature>
<feature type="transmembrane region" description="Helical" evidence="4">
    <location>
        <begin position="254"/>
        <end position="277"/>
    </location>
</feature>
<protein>
    <submittedName>
        <fullName evidence="6">MFS transporter</fullName>
    </submittedName>
</protein>
<feature type="transmembrane region" description="Helical" evidence="4">
    <location>
        <begin position="49"/>
        <end position="72"/>
    </location>
</feature>
<reference evidence="6 7" key="1">
    <citation type="submission" date="2016-10" db="EMBL/GenBank/DDBJ databases">
        <title>Comparative genome analysis of multiple Pseudomonas spp. focuses on biocontrol and plant growth promoting traits.</title>
        <authorList>
            <person name="Tao X.-Y."/>
            <person name="Taylor C.G."/>
        </authorList>
    </citation>
    <scope>NUCLEOTIDE SEQUENCE [LARGE SCALE GENOMIC DNA]</scope>
    <source>
        <strain evidence="6 7">36C6</strain>
    </source>
</reference>
<accession>A0A423HMH1</accession>
<evidence type="ECO:0000256" key="1">
    <source>
        <dbReference type="ARBA" id="ARBA00022692"/>
    </source>
</evidence>
<organism evidence="6 7">
    <name type="scientific">Pseudomonas frederiksbergensis</name>
    <dbReference type="NCBI Taxonomy" id="104087"/>
    <lineage>
        <taxon>Bacteria</taxon>
        <taxon>Pseudomonadati</taxon>
        <taxon>Pseudomonadota</taxon>
        <taxon>Gammaproteobacteria</taxon>
        <taxon>Pseudomonadales</taxon>
        <taxon>Pseudomonadaceae</taxon>
        <taxon>Pseudomonas</taxon>
    </lineage>
</organism>
<feature type="transmembrane region" description="Helical" evidence="4">
    <location>
        <begin position="170"/>
        <end position="191"/>
    </location>
</feature>
<dbReference type="EMBL" id="MOBM01000027">
    <property type="protein sequence ID" value="RON14353.1"/>
    <property type="molecule type" value="Genomic_DNA"/>
</dbReference>
<evidence type="ECO:0000259" key="5">
    <source>
        <dbReference type="PROSITE" id="PS50850"/>
    </source>
</evidence>
<dbReference type="PANTHER" id="PTHR23523">
    <property type="match status" value="1"/>
</dbReference>
<feature type="transmembrane region" description="Helical" evidence="4">
    <location>
        <begin position="311"/>
        <end position="331"/>
    </location>
</feature>
<dbReference type="Proteomes" id="UP000284002">
    <property type="component" value="Unassembled WGS sequence"/>
</dbReference>
<gene>
    <name evidence="6" type="ORF">BK662_18080</name>
</gene>
<feature type="transmembrane region" description="Helical" evidence="4">
    <location>
        <begin position="142"/>
        <end position="164"/>
    </location>
</feature>
<dbReference type="InterPro" id="IPR036259">
    <property type="entry name" value="MFS_trans_sf"/>
</dbReference>
<evidence type="ECO:0000313" key="7">
    <source>
        <dbReference type="Proteomes" id="UP000284002"/>
    </source>
</evidence>
<proteinExistence type="predicted"/>
<dbReference type="InterPro" id="IPR011701">
    <property type="entry name" value="MFS"/>
</dbReference>
<feature type="transmembrane region" description="Helical" evidence="4">
    <location>
        <begin position="84"/>
        <end position="101"/>
    </location>
</feature>
<evidence type="ECO:0000256" key="3">
    <source>
        <dbReference type="ARBA" id="ARBA00023136"/>
    </source>
</evidence>
<feature type="transmembrane region" description="Helical" evidence="4">
    <location>
        <begin position="20"/>
        <end position="43"/>
    </location>
</feature>
<keyword evidence="2 4" id="KW-1133">Transmembrane helix</keyword>
<dbReference type="InterPro" id="IPR052524">
    <property type="entry name" value="MFS_Cyanate_Porter"/>
</dbReference>